<proteinExistence type="predicted"/>
<feature type="compositionally biased region" description="Polar residues" evidence="1">
    <location>
        <begin position="1"/>
        <end position="27"/>
    </location>
</feature>
<dbReference type="EMBL" id="OOIQ01000001">
    <property type="protein sequence ID" value="SPO42694.1"/>
    <property type="molecule type" value="Genomic_DNA"/>
</dbReference>
<dbReference type="RefSeq" id="XP_014659459.1">
    <property type="nucleotide sequence ID" value="XM_014803973.1"/>
</dbReference>
<dbReference type="OrthoDB" id="10557323at2759"/>
<evidence type="ECO:0000313" key="2">
    <source>
        <dbReference type="EMBL" id="SPO42694.1"/>
    </source>
</evidence>
<dbReference type="Proteomes" id="UP000325008">
    <property type="component" value="Unassembled WGS sequence"/>
</dbReference>
<evidence type="ECO:0000256" key="1">
    <source>
        <dbReference type="SAM" id="MobiDB-lite"/>
    </source>
</evidence>
<reference evidence="2" key="1">
    <citation type="submission" date="2018-03" db="EMBL/GenBank/DDBJ databases">
        <authorList>
            <person name="Guldener U."/>
        </authorList>
    </citation>
    <scope>NUCLEOTIDE SEQUENCE [LARGE SCALE GENOMIC DNA]</scope>
    <source>
        <strain evidence="2">ATCC34888</strain>
    </source>
</reference>
<gene>
    <name evidence="2" type="ORF">PSANT_00377</name>
</gene>
<evidence type="ECO:0000313" key="3">
    <source>
        <dbReference type="Proteomes" id="UP000325008"/>
    </source>
</evidence>
<comment type="caution">
    <text evidence="2">The sequence shown here is derived from an EMBL/GenBank/DDBJ whole genome shotgun (WGS) entry which is preliminary data.</text>
</comment>
<sequence length="322" mass="36125">MTRTSSPATSTPGDPKTTENTPTQSLGDTPVYTATHEWPPIAARLEPLNDDGDPRPAVARHPLLSFAELPPHQARILNYDARVAPGVVRYGLPPRIKLPDATRIQDMVQIHSQICEAHPELEIGSITFKKSRPRIVDIHWPSSQPYNTETPIWLSGERLIFIAAAGRVKETWITIVIRDIEDASFDAVCRGLRDFLSPHEILDYWRGVLNYTDRNGNPVRFPNGELYILVELDMKGSTDRGLLYPNDVASSLPGFFVLGENKYKLNYAARLDHCTFCQSTTFFEHHRLADCTLRLCSFCQDPGHPLRSCPAAKRAEADQAQV</sequence>
<dbReference type="AlphaFoldDB" id="A0A5C3FE45"/>
<organism evidence="2 3">
    <name type="scientific">Pseudozyma antarctica</name>
    <name type="common">Yeast</name>
    <name type="synonym">Candida antarctica</name>
    <dbReference type="NCBI Taxonomy" id="84753"/>
    <lineage>
        <taxon>Eukaryota</taxon>
        <taxon>Fungi</taxon>
        <taxon>Dikarya</taxon>
        <taxon>Basidiomycota</taxon>
        <taxon>Ustilaginomycotina</taxon>
        <taxon>Ustilaginomycetes</taxon>
        <taxon>Ustilaginales</taxon>
        <taxon>Ustilaginaceae</taxon>
        <taxon>Moesziomyces</taxon>
    </lineage>
</organism>
<accession>A0A5C3FE45</accession>
<keyword evidence="3" id="KW-1185">Reference proteome</keyword>
<protein>
    <submittedName>
        <fullName evidence="2">Uncharacterized protein</fullName>
    </submittedName>
</protein>
<name>A0A5C3FE45_PSEA2</name>
<feature type="region of interest" description="Disordered" evidence="1">
    <location>
        <begin position="1"/>
        <end position="38"/>
    </location>
</feature>